<protein>
    <submittedName>
        <fullName evidence="2">Uncharacterized protein</fullName>
    </submittedName>
</protein>
<keyword evidence="1" id="KW-1133">Transmembrane helix</keyword>
<keyword evidence="1" id="KW-0472">Membrane</keyword>
<sequence length="782" mass="87457">ATTERGMSAGFDVGLFGGAEKSFNAFFSKFGTIDSLLNFILVIGLLMASLMMASQMGVAGSKLAGDLAGKIKGGMAATAKWAAMSPWALTKYADRKLAAATGFAPITSTKQFIEGVKERMAWNEQKDKLEAQSRGGDILRKEGGGIKSILFGIGAGRDAADMMLAGGFLNHKGFANIRDRGFRGGRWGKIEKDKQDEQKEVEFLKVKKAMGDPLAVYDLGLEDEIKQNTQEKEDKEKELRDLPKVAADKEKAYYNAVKVHGQTSTQADIAEKEWFTAQQAVDDENSTHRLQHEIDEHTQKIATANQALGQPLEDRKAAAINKYKDKAEQNREDALNLKEGKLTKSEVNSKAGEFLRVNDSLDKISQALNKESGKAGKDRNNVLLAQLDKDSKRETAKLNELKQALATDKKGNLIKDKDGNYQANAGYKIKDKKQLDNREKMADKLTQEADHYDLFAGQAKQKWDRGKEAINQKAIDRLITSKLSRVKDLSVEQVKYQAPQTFYADQARRSLVAEEEKKITSDNWEEQLAAMQDALKEGDRYKFEANFKAAAKRGNENEIMDQLGFLNAYRGKEDDVTPAPWKGQGMEAFRKHYLTGKLKMKEQDSIAMMDDVGYIGEGVGHWSIARGYGIRGGRRYAKEWGDQQNEVYAEQSKLDGRKLFRTLNRLGHGGEVPQLDGTRDYQLEPYAIRRFLTSFEDIKRHISGKEYSKSAAEHIAKSPVAIAQLEAAAQLLSGKMRESFDQMVNMIKEYGAQSEEYKQMGHQMDVENIMGGIDFTSHFHSY</sequence>
<dbReference type="EMBL" id="PEXX01000012">
    <property type="protein sequence ID" value="PIU10908.1"/>
    <property type="molecule type" value="Genomic_DNA"/>
</dbReference>
<evidence type="ECO:0000256" key="1">
    <source>
        <dbReference type="SAM" id="Phobius"/>
    </source>
</evidence>
<organism evidence="2 3">
    <name type="scientific">Candidatus Kuenenbacteria bacterium CG08_land_8_20_14_0_20_37_23</name>
    <dbReference type="NCBI Taxonomy" id="1974617"/>
    <lineage>
        <taxon>Bacteria</taxon>
        <taxon>Candidatus Kueneniibacteriota</taxon>
    </lineage>
</organism>
<feature type="transmembrane region" description="Helical" evidence="1">
    <location>
        <begin position="36"/>
        <end position="53"/>
    </location>
</feature>
<dbReference type="Proteomes" id="UP000230586">
    <property type="component" value="Unassembled WGS sequence"/>
</dbReference>
<gene>
    <name evidence="2" type="ORF">COT27_00600</name>
</gene>
<name>A0A2M6XTC8_9BACT</name>
<evidence type="ECO:0000313" key="2">
    <source>
        <dbReference type="EMBL" id="PIU10908.1"/>
    </source>
</evidence>
<dbReference type="AlphaFoldDB" id="A0A2M6XTC8"/>
<comment type="caution">
    <text evidence="2">The sequence shown here is derived from an EMBL/GenBank/DDBJ whole genome shotgun (WGS) entry which is preliminary data.</text>
</comment>
<keyword evidence="1" id="KW-0812">Transmembrane</keyword>
<proteinExistence type="predicted"/>
<accession>A0A2M6XTC8</accession>
<evidence type="ECO:0000313" key="3">
    <source>
        <dbReference type="Proteomes" id="UP000230586"/>
    </source>
</evidence>
<feature type="non-terminal residue" evidence="2">
    <location>
        <position position="1"/>
    </location>
</feature>
<reference evidence="3" key="1">
    <citation type="submission" date="2017-09" db="EMBL/GenBank/DDBJ databases">
        <title>Depth-based differentiation of microbial function through sediment-hosted aquifers and enrichment of novel symbionts in the deep terrestrial subsurface.</title>
        <authorList>
            <person name="Probst A.J."/>
            <person name="Ladd B."/>
            <person name="Jarett J.K."/>
            <person name="Geller-Mcgrath D.E."/>
            <person name="Sieber C.M.K."/>
            <person name="Emerson J.B."/>
            <person name="Anantharaman K."/>
            <person name="Thomas B.C."/>
            <person name="Malmstrom R."/>
            <person name="Stieglmeier M."/>
            <person name="Klingl A."/>
            <person name="Woyke T."/>
            <person name="Ryan C.M."/>
            <person name="Banfield J.F."/>
        </authorList>
    </citation>
    <scope>NUCLEOTIDE SEQUENCE [LARGE SCALE GENOMIC DNA]</scope>
</reference>